<evidence type="ECO:0000313" key="3">
    <source>
        <dbReference type="Proteomes" id="UP001157914"/>
    </source>
</evidence>
<feature type="compositionally biased region" description="Basic and acidic residues" evidence="1">
    <location>
        <begin position="83"/>
        <end position="97"/>
    </location>
</feature>
<comment type="caution">
    <text evidence="2">The sequence shown here is derived from an EMBL/GenBank/DDBJ whole genome shotgun (WGS) entry which is preliminary data.</text>
</comment>
<proteinExistence type="predicted"/>
<accession>A0ABY1ND91</accession>
<sequence>MKCLLQGIENEGGMRCPADAPADDTAGKCINDEGDIDEALPGGNVREIRNPEPVRHLCLELAVHTVEWTGCRLVRKRRFDRLTSDDPLKPHRPHEPGHGAAGNIEALPLQLPPDLAHAIDSEVLLEDAAYLYLQGDIAVGAD</sequence>
<keyword evidence="3" id="KW-1185">Reference proteome</keyword>
<reference evidence="2 3" key="1">
    <citation type="submission" date="2017-05" db="EMBL/GenBank/DDBJ databases">
        <authorList>
            <person name="Varghese N."/>
            <person name="Submissions S."/>
        </authorList>
    </citation>
    <scope>NUCLEOTIDE SEQUENCE [LARGE SCALE GENOMIC DNA]</scope>
    <source>
        <strain evidence="2 3">DSM 15949</strain>
    </source>
</reference>
<dbReference type="Proteomes" id="UP001157914">
    <property type="component" value="Unassembled WGS sequence"/>
</dbReference>
<protein>
    <submittedName>
        <fullName evidence="2">Uncharacterized protein</fullName>
    </submittedName>
</protein>
<dbReference type="EMBL" id="FXTT01000001">
    <property type="protein sequence ID" value="SMP06296.1"/>
    <property type="molecule type" value="Genomic_DNA"/>
</dbReference>
<feature type="region of interest" description="Disordered" evidence="1">
    <location>
        <begin position="83"/>
        <end position="104"/>
    </location>
</feature>
<organism evidence="2 3">
    <name type="scientific">Roseibium denhamense</name>
    <dbReference type="NCBI Taxonomy" id="76305"/>
    <lineage>
        <taxon>Bacteria</taxon>
        <taxon>Pseudomonadati</taxon>
        <taxon>Pseudomonadota</taxon>
        <taxon>Alphaproteobacteria</taxon>
        <taxon>Hyphomicrobiales</taxon>
        <taxon>Stappiaceae</taxon>
        <taxon>Roseibium</taxon>
    </lineage>
</organism>
<evidence type="ECO:0000256" key="1">
    <source>
        <dbReference type="SAM" id="MobiDB-lite"/>
    </source>
</evidence>
<gene>
    <name evidence="2" type="ORF">SAMN06265374_0774</name>
</gene>
<evidence type="ECO:0000313" key="2">
    <source>
        <dbReference type="EMBL" id="SMP06296.1"/>
    </source>
</evidence>
<name>A0ABY1ND91_9HYPH</name>